<dbReference type="Pfam" id="PF00838">
    <property type="entry name" value="TCTP"/>
    <property type="match status" value="1"/>
</dbReference>
<dbReference type="GO" id="GO:0005737">
    <property type="term" value="C:cytoplasm"/>
    <property type="evidence" value="ECO:0007669"/>
    <property type="project" value="TreeGrafter"/>
</dbReference>
<dbReference type="InterPro" id="IPR011323">
    <property type="entry name" value="Mss4/transl-control_tumour"/>
</dbReference>
<dbReference type="InterPro" id="IPR018105">
    <property type="entry name" value="Translational_control_tumour_p"/>
</dbReference>
<dbReference type="AlphaFoldDB" id="A0A9B0U057"/>
<accession>A0A9B0U057</accession>
<feature type="domain" description="TCTP" evidence="5">
    <location>
        <begin position="1"/>
        <end position="172"/>
    </location>
</feature>
<comment type="function">
    <text evidence="2">Involved in calcium binding and microtubule stabilization. Acts as a negative regulator of TSC22D1-mediated apoptosis, via interaction with and destabilization of TSC22D1 protein.</text>
</comment>
<evidence type="ECO:0000259" key="5">
    <source>
        <dbReference type="PROSITE" id="PS51797"/>
    </source>
</evidence>
<dbReference type="InterPro" id="IPR011057">
    <property type="entry name" value="Mss4-like_sf"/>
</dbReference>
<evidence type="ECO:0000256" key="2">
    <source>
        <dbReference type="ARBA" id="ARBA00046053"/>
    </source>
</evidence>
<evidence type="ECO:0000256" key="1">
    <source>
        <dbReference type="ARBA" id="ARBA00040832"/>
    </source>
</evidence>
<dbReference type="GeneID" id="102815160"/>
<dbReference type="InterPro" id="IPR034737">
    <property type="entry name" value="TCTP"/>
</dbReference>
<evidence type="ECO:0000256" key="3">
    <source>
        <dbReference type="ARBA" id="ARBA00047116"/>
    </source>
</evidence>
<dbReference type="Gene3D" id="2.170.150.10">
    <property type="entry name" value="Metal Binding Protein, Guanine Nucleotide Exchange Factor, Chain A"/>
    <property type="match status" value="1"/>
</dbReference>
<comment type="similarity">
    <text evidence="4">Belongs to the TCTP family.</text>
</comment>
<gene>
    <name evidence="7" type="primary">LOC102815160</name>
</gene>
<dbReference type="SUPFAM" id="SSF51316">
    <property type="entry name" value="Mss4-like"/>
    <property type="match status" value="1"/>
</dbReference>
<protein>
    <recommendedName>
        <fullName evidence="1">Translationally-controlled tumor protein</fullName>
    </recommendedName>
</protein>
<dbReference type="Proteomes" id="UP000504623">
    <property type="component" value="Unplaced"/>
</dbReference>
<reference evidence="7" key="1">
    <citation type="submission" date="2025-08" db="UniProtKB">
        <authorList>
            <consortium name="RefSeq"/>
        </authorList>
    </citation>
    <scope>IDENTIFICATION</scope>
    <source>
        <tissue evidence="7">Spleen</tissue>
    </source>
</reference>
<dbReference type="PRINTS" id="PR01653">
    <property type="entry name" value="TCTPROTEIN"/>
</dbReference>
<evidence type="ECO:0000256" key="4">
    <source>
        <dbReference type="PROSITE-ProRule" id="PRU01133"/>
    </source>
</evidence>
<dbReference type="RefSeq" id="XP_006874596.1">
    <property type="nucleotide sequence ID" value="XM_006874534.1"/>
</dbReference>
<keyword evidence="6" id="KW-1185">Reference proteome</keyword>
<dbReference type="PANTHER" id="PTHR11991">
    <property type="entry name" value="TRANSLATIONALLY CONTROLLED TUMOR PROTEIN-RELATED"/>
    <property type="match status" value="1"/>
</dbReference>
<dbReference type="FunFam" id="2.170.150.10:FF:000001">
    <property type="entry name" value="Tumor protein, translationally-controlled 1"/>
    <property type="match status" value="1"/>
</dbReference>
<evidence type="ECO:0000313" key="7">
    <source>
        <dbReference type="RefSeq" id="XP_006874596.1"/>
    </source>
</evidence>
<proteinExistence type="inferred from homology"/>
<organism evidence="6 7">
    <name type="scientific">Chrysochloris asiatica</name>
    <name type="common">Cape golden mole</name>
    <dbReference type="NCBI Taxonomy" id="185453"/>
    <lineage>
        <taxon>Eukaryota</taxon>
        <taxon>Metazoa</taxon>
        <taxon>Chordata</taxon>
        <taxon>Craniata</taxon>
        <taxon>Vertebrata</taxon>
        <taxon>Euteleostomi</taxon>
        <taxon>Mammalia</taxon>
        <taxon>Eutheria</taxon>
        <taxon>Afrotheria</taxon>
        <taxon>Chrysochloridae</taxon>
        <taxon>Chrysochlorinae</taxon>
        <taxon>Chrysochloris</taxon>
    </lineage>
</organism>
<evidence type="ECO:0000313" key="6">
    <source>
        <dbReference type="Proteomes" id="UP000504623"/>
    </source>
</evidence>
<dbReference type="GO" id="GO:0005509">
    <property type="term" value="F:calcium ion binding"/>
    <property type="evidence" value="ECO:0007669"/>
    <property type="project" value="TreeGrafter"/>
</dbReference>
<sequence>MIIYRDLISPDEMFSDIYKIREIADGLCLKVEGKMVSRTEGNIEDLLIGGNASAEGTDGEGTESTVVTGVDIVMNHHLQETSFTKEAYKKYIKDYMKSIKGKLEEQKPERVKPFMTGATEQIKHILAIFKNYQFFISENMNPDGMVALLDYREDGVIPYMIFFKDGLEMEKCLQIWQLFGPVTCHLSWLLLFIHTTPGLGQNGTDVILRP</sequence>
<name>A0A9B0U057_CHRAS</name>
<dbReference type="PANTHER" id="PTHR11991:SF0">
    <property type="entry name" value="TRANSLATIONALLY-CONTROLLED TUMOR PROTEIN"/>
    <property type="match status" value="1"/>
</dbReference>
<dbReference type="PROSITE" id="PS51797">
    <property type="entry name" value="TCTP_3"/>
    <property type="match status" value="1"/>
</dbReference>
<dbReference type="OrthoDB" id="5988874at2759"/>
<comment type="subunit">
    <text evidence="3">Homodimer. Interacts with STEAP3. Interacts with TSC22D1; interaction results in the destabilization of TSC22D1 protein.</text>
</comment>